<proteinExistence type="predicted"/>
<evidence type="ECO:0000313" key="3">
    <source>
        <dbReference type="Proteomes" id="UP000199072"/>
    </source>
</evidence>
<dbReference type="GO" id="GO:0004497">
    <property type="term" value="F:monooxygenase activity"/>
    <property type="evidence" value="ECO:0007669"/>
    <property type="project" value="UniProtKB-KW"/>
</dbReference>
<dbReference type="Gene3D" id="3.30.70.100">
    <property type="match status" value="1"/>
</dbReference>
<dbReference type="RefSeq" id="WP_091153936.1">
    <property type="nucleotide sequence ID" value="NZ_FNAI01000015.1"/>
</dbReference>
<name>A0A1G7JJ92_9SPHI</name>
<evidence type="ECO:0000259" key="1">
    <source>
        <dbReference type="Pfam" id="PF03992"/>
    </source>
</evidence>
<dbReference type="AlphaFoldDB" id="A0A1G7JJ92"/>
<keyword evidence="3" id="KW-1185">Reference proteome</keyword>
<dbReference type="STRING" id="1391627.SAMN05216464_1153"/>
<protein>
    <submittedName>
        <fullName evidence="2">Quinol monooxygenase YgiN</fullName>
    </submittedName>
</protein>
<evidence type="ECO:0000313" key="2">
    <source>
        <dbReference type="EMBL" id="SDF24935.1"/>
    </source>
</evidence>
<reference evidence="2 3" key="1">
    <citation type="submission" date="2016-10" db="EMBL/GenBank/DDBJ databases">
        <authorList>
            <person name="de Groot N.N."/>
        </authorList>
    </citation>
    <scope>NUCLEOTIDE SEQUENCE [LARGE SCALE GENOMIC DNA]</scope>
    <source>
        <strain evidence="2 3">47C3B</strain>
    </source>
</reference>
<dbReference type="OrthoDB" id="3695636at2"/>
<keyword evidence="2" id="KW-0560">Oxidoreductase</keyword>
<keyword evidence="2" id="KW-0503">Monooxygenase</keyword>
<accession>A0A1G7JJ92</accession>
<dbReference type="InterPro" id="IPR007138">
    <property type="entry name" value="ABM_dom"/>
</dbReference>
<dbReference type="InterPro" id="IPR011008">
    <property type="entry name" value="Dimeric_a/b-barrel"/>
</dbReference>
<sequence length="104" mass="11650">MDNLNKVFDSQPGSVIKMKANPGKGSALLTLTTKLFAMSEAIDRWLIFKDDADPDTLWFFETFKNEDAVLRHQENRAVQEGHDEVMALLAEPPLHVAVHTVATN</sequence>
<dbReference type="Proteomes" id="UP000199072">
    <property type="component" value="Unassembled WGS sequence"/>
</dbReference>
<feature type="domain" description="ABM" evidence="1">
    <location>
        <begin position="47"/>
        <end position="83"/>
    </location>
</feature>
<dbReference type="SUPFAM" id="SSF54909">
    <property type="entry name" value="Dimeric alpha+beta barrel"/>
    <property type="match status" value="1"/>
</dbReference>
<dbReference type="EMBL" id="FNAI01000015">
    <property type="protein sequence ID" value="SDF24935.1"/>
    <property type="molecule type" value="Genomic_DNA"/>
</dbReference>
<gene>
    <name evidence="2" type="ORF">SAMN05216464_1153</name>
</gene>
<dbReference type="Pfam" id="PF03992">
    <property type="entry name" value="ABM"/>
    <property type="match status" value="1"/>
</dbReference>
<organism evidence="2 3">
    <name type="scientific">Mucilaginibacter pineti</name>
    <dbReference type="NCBI Taxonomy" id="1391627"/>
    <lineage>
        <taxon>Bacteria</taxon>
        <taxon>Pseudomonadati</taxon>
        <taxon>Bacteroidota</taxon>
        <taxon>Sphingobacteriia</taxon>
        <taxon>Sphingobacteriales</taxon>
        <taxon>Sphingobacteriaceae</taxon>
        <taxon>Mucilaginibacter</taxon>
    </lineage>
</organism>